<evidence type="ECO:0000256" key="1">
    <source>
        <dbReference type="SAM" id="MobiDB-lite"/>
    </source>
</evidence>
<evidence type="ECO:0000313" key="3">
    <source>
        <dbReference type="Proteomes" id="UP001066276"/>
    </source>
</evidence>
<name>A0AAV7SC24_PLEWA</name>
<keyword evidence="3" id="KW-1185">Reference proteome</keyword>
<accession>A0AAV7SC24</accession>
<proteinExistence type="predicted"/>
<protein>
    <submittedName>
        <fullName evidence="2">Uncharacterized protein</fullName>
    </submittedName>
</protein>
<reference evidence="2" key="1">
    <citation type="journal article" date="2022" name="bioRxiv">
        <title>Sequencing and chromosome-scale assembly of the giantPleurodeles waltlgenome.</title>
        <authorList>
            <person name="Brown T."/>
            <person name="Elewa A."/>
            <person name="Iarovenko S."/>
            <person name="Subramanian E."/>
            <person name="Araus A.J."/>
            <person name="Petzold A."/>
            <person name="Susuki M."/>
            <person name="Suzuki K.-i.T."/>
            <person name="Hayashi T."/>
            <person name="Toyoda A."/>
            <person name="Oliveira C."/>
            <person name="Osipova E."/>
            <person name="Leigh N.D."/>
            <person name="Simon A."/>
            <person name="Yun M.H."/>
        </authorList>
    </citation>
    <scope>NUCLEOTIDE SEQUENCE</scope>
    <source>
        <strain evidence="2">20211129_DDA</strain>
        <tissue evidence="2">Liver</tissue>
    </source>
</reference>
<dbReference type="EMBL" id="JANPWB010000008">
    <property type="protein sequence ID" value="KAJ1161792.1"/>
    <property type="molecule type" value="Genomic_DNA"/>
</dbReference>
<feature type="compositionally biased region" description="Basic and acidic residues" evidence="1">
    <location>
        <begin position="105"/>
        <end position="115"/>
    </location>
</feature>
<evidence type="ECO:0000313" key="2">
    <source>
        <dbReference type="EMBL" id="KAJ1161792.1"/>
    </source>
</evidence>
<gene>
    <name evidence="2" type="ORF">NDU88_002273</name>
</gene>
<organism evidence="2 3">
    <name type="scientific">Pleurodeles waltl</name>
    <name type="common">Iberian ribbed newt</name>
    <dbReference type="NCBI Taxonomy" id="8319"/>
    <lineage>
        <taxon>Eukaryota</taxon>
        <taxon>Metazoa</taxon>
        <taxon>Chordata</taxon>
        <taxon>Craniata</taxon>
        <taxon>Vertebrata</taxon>
        <taxon>Euteleostomi</taxon>
        <taxon>Amphibia</taxon>
        <taxon>Batrachia</taxon>
        <taxon>Caudata</taxon>
        <taxon>Salamandroidea</taxon>
        <taxon>Salamandridae</taxon>
        <taxon>Pleurodelinae</taxon>
        <taxon>Pleurodeles</taxon>
    </lineage>
</organism>
<comment type="caution">
    <text evidence="2">The sequence shown here is derived from an EMBL/GenBank/DDBJ whole genome shotgun (WGS) entry which is preliminary data.</text>
</comment>
<dbReference type="AlphaFoldDB" id="A0AAV7SC24"/>
<dbReference type="Proteomes" id="UP001066276">
    <property type="component" value="Chromosome 4_2"/>
</dbReference>
<feature type="region of interest" description="Disordered" evidence="1">
    <location>
        <begin position="86"/>
        <end position="115"/>
    </location>
</feature>
<sequence length="115" mass="13121">MGISLTVVRGWGVLSKPQSYGGLKWHLTVWRLPAPHKLKLRWCWEPNMDANLTMTLTGGGERLRQMTLRWGYPEIPAGRYVISAHQSATQPRDLPTSMRMPGECSGREQYRTRAV</sequence>